<name>A0A409V9E2_9AGAR</name>
<dbReference type="STRING" id="181874.A0A409V9E2"/>
<protein>
    <recommendedName>
        <fullName evidence="2">DUF6532 domain-containing protein</fullName>
    </recommendedName>
</protein>
<comment type="caution">
    <text evidence="3">The sequence shown here is derived from an EMBL/GenBank/DDBJ whole genome shotgun (WGS) entry which is preliminary data.</text>
</comment>
<evidence type="ECO:0000313" key="4">
    <source>
        <dbReference type="Proteomes" id="UP000284842"/>
    </source>
</evidence>
<proteinExistence type="predicted"/>
<sequence>MCAAVAKRQQRHPRGVKQSNAMDTTPRKAPRKAKEKAAKNMSSSKNKGDTGDADRKRKGGKNMGESDDEDGEKGRKIKKARTDSSNKKTRASEAKSSSSRRIPDPDIDASSSEEESEEDTNTSKSPNASAEEDDESDGSDDDMYVRDSSSSEETEEDNEGSVDLDEDIPDSVARHLDATTGTSKTQADLDDRERSPEWDPLDDGFDKTRASPTPTSKGSKKTKAADLLMENERPEISSTQPILSKADKKAARRRGRKALSSESGSLSNASDATVSGSLAAAREQAYVRREERWPEEARLAPGGLTLQNSHWQQITRTGIVLGEKDLLITNAWADHLQTAAYRGQVLTKAVKSLYKKDKSYQLHKERIATDQDVVREVGQWVVDRLPGYRNQFYSSAVKHGVAAFRLGTGPDCAARVTALIRDKLYVYPGTWGVEDGNGSDEDAKPIWLPTRYTDTESRRLQAYLNESISTVISSSVFRSKRHWGHRHKGSFVSSHRDYPNEPELPIPMVAIAATAIHAVINGWTDGKPTSDRFVGDTYRDTYLGHVASLEDIKERAPNSFHYIMSTLYQRVLPGEKVSDGPLDSRQSGPLKGVDMSLID</sequence>
<feature type="region of interest" description="Disordered" evidence="1">
    <location>
        <begin position="1"/>
        <end position="278"/>
    </location>
</feature>
<feature type="compositionally biased region" description="Basic and acidic residues" evidence="1">
    <location>
        <begin position="80"/>
        <end position="93"/>
    </location>
</feature>
<feature type="compositionally biased region" description="Acidic residues" evidence="1">
    <location>
        <begin position="130"/>
        <end position="142"/>
    </location>
</feature>
<dbReference type="Pfam" id="PF20149">
    <property type="entry name" value="DUF6532"/>
    <property type="match status" value="1"/>
</dbReference>
<dbReference type="AlphaFoldDB" id="A0A409V9E2"/>
<evidence type="ECO:0000256" key="1">
    <source>
        <dbReference type="SAM" id="MobiDB-lite"/>
    </source>
</evidence>
<feature type="compositionally biased region" description="Acidic residues" evidence="1">
    <location>
        <begin position="150"/>
        <end position="169"/>
    </location>
</feature>
<gene>
    <name evidence="3" type="ORF">CVT24_006766</name>
</gene>
<feature type="compositionally biased region" description="Basic and acidic residues" evidence="1">
    <location>
        <begin position="187"/>
        <end position="197"/>
    </location>
</feature>
<evidence type="ECO:0000313" key="3">
    <source>
        <dbReference type="EMBL" id="PPQ63321.1"/>
    </source>
</evidence>
<dbReference type="EMBL" id="NHTK01006126">
    <property type="protein sequence ID" value="PPQ63321.1"/>
    <property type="molecule type" value="Genomic_DNA"/>
</dbReference>
<dbReference type="InterPro" id="IPR045341">
    <property type="entry name" value="DUF6532"/>
</dbReference>
<accession>A0A409V9E2</accession>
<feature type="compositionally biased region" description="Low complexity" evidence="1">
    <location>
        <begin position="258"/>
        <end position="270"/>
    </location>
</feature>
<organism evidence="3 4">
    <name type="scientific">Panaeolus cyanescens</name>
    <dbReference type="NCBI Taxonomy" id="181874"/>
    <lineage>
        <taxon>Eukaryota</taxon>
        <taxon>Fungi</taxon>
        <taxon>Dikarya</taxon>
        <taxon>Basidiomycota</taxon>
        <taxon>Agaricomycotina</taxon>
        <taxon>Agaricomycetes</taxon>
        <taxon>Agaricomycetidae</taxon>
        <taxon>Agaricales</taxon>
        <taxon>Agaricineae</taxon>
        <taxon>Galeropsidaceae</taxon>
        <taxon>Panaeolus</taxon>
    </lineage>
</organism>
<dbReference type="Proteomes" id="UP000284842">
    <property type="component" value="Unassembled WGS sequence"/>
</dbReference>
<feature type="region of interest" description="Disordered" evidence="1">
    <location>
        <begin position="578"/>
        <end position="599"/>
    </location>
</feature>
<dbReference type="InParanoid" id="A0A409V9E2"/>
<feature type="compositionally biased region" description="Acidic residues" evidence="1">
    <location>
        <begin position="105"/>
        <end position="120"/>
    </location>
</feature>
<keyword evidence="4" id="KW-1185">Reference proteome</keyword>
<reference evidence="3 4" key="1">
    <citation type="journal article" date="2018" name="Evol. Lett.">
        <title>Horizontal gene cluster transfer increased hallucinogenic mushroom diversity.</title>
        <authorList>
            <person name="Reynolds H.T."/>
            <person name="Vijayakumar V."/>
            <person name="Gluck-Thaler E."/>
            <person name="Korotkin H.B."/>
            <person name="Matheny P.B."/>
            <person name="Slot J.C."/>
        </authorList>
    </citation>
    <scope>NUCLEOTIDE SEQUENCE [LARGE SCALE GENOMIC DNA]</scope>
    <source>
        <strain evidence="3 4">2629</strain>
    </source>
</reference>
<dbReference type="OrthoDB" id="3225557at2759"/>
<feature type="compositionally biased region" description="Basic and acidic residues" evidence="1">
    <location>
        <begin position="46"/>
        <end position="55"/>
    </location>
</feature>
<evidence type="ECO:0000259" key="2">
    <source>
        <dbReference type="Pfam" id="PF20149"/>
    </source>
</evidence>
<feature type="domain" description="DUF6532" evidence="2">
    <location>
        <begin position="326"/>
        <end position="552"/>
    </location>
</feature>